<evidence type="ECO:0000259" key="1">
    <source>
        <dbReference type="SMART" id="SM00465"/>
    </source>
</evidence>
<dbReference type="InterPro" id="IPR000305">
    <property type="entry name" value="GIY-YIG_endonuc"/>
</dbReference>
<dbReference type="InterPro" id="IPR035901">
    <property type="entry name" value="GIY-YIG_endonuc_sf"/>
</dbReference>
<dbReference type="AlphaFoldDB" id="A0A6C0AFV6"/>
<evidence type="ECO:0000313" key="2">
    <source>
        <dbReference type="EMBL" id="QHS78674.1"/>
    </source>
</evidence>
<organism evidence="2">
    <name type="scientific">viral metagenome</name>
    <dbReference type="NCBI Taxonomy" id="1070528"/>
    <lineage>
        <taxon>unclassified sequences</taxon>
        <taxon>metagenomes</taxon>
        <taxon>organismal metagenomes</taxon>
    </lineage>
</organism>
<protein>
    <recommendedName>
        <fullName evidence="1">GIY-YIG domain-containing protein</fullName>
    </recommendedName>
</protein>
<dbReference type="CDD" id="cd10443">
    <property type="entry name" value="GIY-YIG_HE_Tlr8p_PBC-V_like"/>
    <property type="match status" value="1"/>
</dbReference>
<sequence length="230" mass="26733">MSCEKKKGFIYKIQSPKGKIYIGQVVEFLNRRHNGKSFKEKKGIHARWREHISTAKRGNKNGSVCLGRAILKYGHENMIVTELMKVDIDKLDLFEEFYIKMYNTLSPNGYNLQKGGTFTKHSKETCEKRSKSIKKLLTSPEKRDIWSKAKKGVRQKTKRKCKDPINSGLPKYIYVKRSTPKLKSGIKKEYKAVRVEHPKGKKTFGKTSKYSFNELLEQAKEYLQHLESLP</sequence>
<accession>A0A6C0AFV6</accession>
<dbReference type="EMBL" id="MN740601">
    <property type="protein sequence ID" value="QHS78674.1"/>
    <property type="molecule type" value="Genomic_DNA"/>
</dbReference>
<dbReference type="Gene3D" id="3.40.1440.10">
    <property type="entry name" value="GIY-YIG endonuclease"/>
    <property type="match status" value="1"/>
</dbReference>
<feature type="domain" description="GIY-YIG" evidence="1">
    <location>
        <begin position="7"/>
        <end position="116"/>
    </location>
</feature>
<dbReference type="SMART" id="SM00465">
    <property type="entry name" value="GIYc"/>
    <property type="match status" value="1"/>
</dbReference>
<dbReference type="SUPFAM" id="SSF82771">
    <property type="entry name" value="GIY-YIG endonuclease"/>
    <property type="match status" value="1"/>
</dbReference>
<name>A0A6C0AFV6_9ZZZZ</name>
<reference evidence="2" key="1">
    <citation type="journal article" date="2020" name="Nature">
        <title>Giant virus diversity and host interactions through global metagenomics.</title>
        <authorList>
            <person name="Schulz F."/>
            <person name="Roux S."/>
            <person name="Paez-Espino D."/>
            <person name="Jungbluth S."/>
            <person name="Walsh D.A."/>
            <person name="Denef V.J."/>
            <person name="McMahon K.D."/>
            <person name="Konstantinidis K.T."/>
            <person name="Eloe-Fadrosh E.A."/>
            <person name="Kyrpides N.C."/>
            <person name="Woyke T."/>
        </authorList>
    </citation>
    <scope>NUCLEOTIDE SEQUENCE</scope>
    <source>
        <strain evidence="2">GVMAG-S-1024976-23</strain>
    </source>
</reference>
<proteinExistence type="predicted"/>